<reference evidence="2 3" key="1">
    <citation type="journal article" date="2014" name="Genome Announc.">
        <title>Draft Genome Sequences of Two Vibrionaceae Species, Vibrio ponticus C121 and Photobacterium aphoticum C119, Isolated as Coral Reef Microbiota.</title>
        <authorList>
            <person name="Al-saari N."/>
            <person name="Meirelles P.M."/>
            <person name="Mino S."/>
            <person name="Suda W."/>
            <person name="Oshima K."/>
            <person name="Hattori M."/>
            <person name="Ohkuma M."/>
            <person name="Thompson F.L."/>
            <person name="Gomez-Gil B."/>
            <person name="Sawabe T."/>
            <person name="Sawabe T."/>
        </authorList>
    </citation>
    <scope>NUCLEOTIDE SEQUENCE [LARGE SCALE GENOMIC DNA]</scope>
    <source>
        <strain evidence="2 3">JCM 19237</strain>
    </source>
</reference>
<dbReference type="Gene3D" id="1.25.40.10">
    <property type="entry name" value="Tetratricopeptide repeat domain"/>
    <property type="match status" value="2"/>
</dbReference>
<dbReference type="eggNOG" id="COG0790">
    <property type="taxonomic scope" value="Bacteria"/>
</dbReference>
<name>A0A090QQL2_9GAMM</name>
<evidence type="ECO:0000313" key="3">
    <source>
        <dbReference type="Proteomes" id="UP000029227"/>
    </source>
</evidence>
<dbReference type="SUPFAM" id="SSF81901">
    <property type="entry name" value="HCP-like"/>
    <property type="match status" value="1"/>
</dbReference>
<evidence type="ECO:0000313" key="2">
    <source>
        <dbReference type="EMBL" id="GAL04518.1"/>
    </source>
</evidence>
<dbReference type="EMBL" id="BBMN01000004">
    <property type="protein sequence ID" value="GAL04518.1"/>
    <property type="molecule type" value="Genomic_DNA"/>
</dbReference>
<accession>A0A090QQL2</accession>
<gene>
    <name evidence="2" type="ORF">JCM19237_1190</name>
</gene>
<comment type="caution">
    <text evidence="2">The sequence shown here is derived from an EMBL/GenBank/DDBJ whole genome shotgun (WGS) entry which is preliminary data.</text>
</comment>
<keyword evidence="1" id="KW-0732">Signal</keyword>
<protein>
    <recommendedName>
        <fullName evidence="4">Sel1 repeat family protein</fullName>
    </recommendedName>
</protein>
<evidence type="ECO:0008006" key="4">
    <source>
        <dbReference type="Google" id="ProtNLM"/>
    </source>
</evidence>
<dbReference type="Proteomes" id="UP000029227">
    <property type="component" value="Unassembled WGS sequence"/>
</dbReference>
<dbReference type="AlphaFoldDB" id="A0A090QQL2"/>
<feature type="signal peptide" evidence="1">
    <location>
        <begin position="1"/>
        <end position="26"/>
    </location>
</feature>
<proteinExistence type="predicted"/>
<dbReference type="InterPro" id="IPR011990">
    <property type="entry name" value="TPR-like_helical_dom_sf"/>
</dbReference>
<feature type="chain" id="PRO_5001861977" description="Sel1 repeat family protein" evidence="1">
    <location>
        <begin position="27"/>
        <end position="340"/>
    </location>
</feature>
<organism evidence="2 3">
    <name type="scientific">Photobacterium aphoticum</name>
    <dbReference type="NCBI Taxonomy" id="754436"/>
    <lineage>
        <taxon>Bacteria</taxon>
        <taxon>Pseudomonadati</taxon>
        <taxon>Pseudomonadota</taxon>
        <taxon>Gammaproteobacteria</taxon>
        <taxon>Vibrionales</taxon>
        <taxon>Vibrionaceae</taxon>
        <taxon>Photobacterium</taxon>
    </lineage>
</organism>
<sequence length="340" mass="39094">MKPHTLPILAGMFAFLIVIASSQASAYDCDAGCQAHIEQGVQLYNQFEYDQAKAVFQAEAEKGNAHARYWLGVAQYETGQYSLAGDSFLQAAEMGDPWAMDLMVPGGLRNPCDFRGWSCDESWKEKALKGWAELVELGDGKAKYAYYSNQDYWWEYIPFYRQKKRNEYYDDIIESGGYGLLMSDSIFDNEDKHLEYLIKAAENGYAPAMFKLFYADKYIGYEKAHYWIFEALNLGYHKAAKFLSYSFEKGTNGFEIDYLSSYYYHRLAVNLGSDISGEPTTYKNIDDGFGGFLKDEHGNFVKEILVTTEQQAEIDKKVEAFLQHVKPNRFWDETTHKLFN</sequence>
<evidence type="ECO:0000256" key="1">
    <source>
        <dbReference type="SAM" id="SignalP"/>
    </source>
</evidence>